<dbReference type="EMBL" id="FTNI01000023">
    <property type="protein sequence ID" value="SIS02557.1"/>
    <property type="molecule type" value="Genomic_DNA"/>
</dbReference>
<dbReference type="Gene3D" id="1.10.10.10">
    <property type="entry name" value="Winged helix-like DNA-binding domain superfamily/Winged helix DNA-binding domain"/>
    <property type="match status" value="1"/>
</dbReference>
<accession>A0A1N7FQJ8</accession>
<proteinExistence type="predicted"/>
<dbReference type="PANTHER" id="PTHR43252:SF6">
    <property type="entry name" value="NEGATIVE TRANSCRIPTION REGULATOR PADR"/>
    <property type="match status" value="1"/>
</dbReference>
<dbReference type="PANTHER" id="PTHR43252">
    <property type="entry name" value="TRANSCRIPTIONAL REGULATOR YQJI"/>
    <property type="match status" value="1"/>
</dbReference>
<evidence type="ECO:0000313" key="2">
    <source>
        <dbReference type="EMBL" id="SIS02557.1"/>
    </source>
</evidence>
<gene>
    <name evidence="2" type="ORF">SAMN05421833_12393</name>
</gene>
<dbReference type="InterPro" id="IPR005149">
    <property type="entry name" value="Tscrpt_reg_PadR_N"/>
</dbReference>
<dbReference type="InterPro" id="IPR036388">
    <property type="entry name" value="WH-like_DNA-bd_sf"/>
</dbReference>
<organism evidence="2 3">
    <name type="scientific">Microbispora rosea</name>
    <dbReference type="NCBI Taxonomy" id="58117"/>
    <lineage>
        <taxon>Bacteria</taxon>
        <taxon>Bacillati</taxon>
        <taxon>Actinomycetota</taxon>
        <taxon>Actinomycetes</taxon>
        <taxon>Streptosporangiales</taxon>
        <taxon>Streptosporangiaceae</taxon>
        <taxon>Microbispora</taxon>
    </lineage>
</organism>
<dbReference type="SUPFAM" id="SSF46785">
    <property type="entry name" value="Winged helix' DNA-binding domain"/>
    <property type="match status" value="1"/>
</dbReference>
<dbReference type="Proteomes" id="UP000186096">
    <property type="component" value="Unassembled WGS sequence"/>
</dbReference>
<dbReference type="AlphaFoldDB" id="A0A1N7FQJ8"/>
<dbReference type="Pfam" id="PF03551">
    <property type="entry name" value="PadR"/>
    <property type="match status" value="1"/>
</dbReference>
<reference evidence="3" key="1">
    <citation type="submission" date="2017-01" db="EMBL/GenBank/DDBJ databases">
        <authorList>
            <person name="Varghese N."/>
            <person name="Submissions S."/>
        </authorList>
    </citation>
    <scope>NUCLEOTIDE SEQUENCE [LARGE SCALE GENOMIC DNA]</scope>
    <source>
        <strain evidence="3">ATCC 12950</strain>
    </source>
</reference>
<evidence type="ECO:0000313" key="3">
    <source>
        <dbReference type="Proteomes" id="UP000186096"/>
    </source>
</evidence>
<dbReference type="STRING" id="58117.SAMN05421833_12393"/>
<protein>
    <submittedName>
        <fullName evidence="2">Transcriptional regulator, PadR family</fullName>
    </submittedName>
</protein>
<feature type="domain" description="Transcription regulator PadR N-terminal" evidence="1">
    <location>
        <begin position="16"/>
        <end position="92"/>
    </location>
</feature>
<sequence length="193" mass="21926">MMGAMSTRRSPLAAAVLALVCESPMHAYRMQQLIKERHQDDVVNVAQRNSVYQTIERLLRDGLLAVRETTREENRPERTVYEATETGRETLKQWMRTMLSTPAREFPEFPAALAFLPVLTPEEALAALRQRIAALEARLSALDAEMADSLSFVPRLFLVESEYQRAQVATELEFVRGLAGDLSEGRLTWDFQI</sequence>
<evidence type="ECO:0000259" key="1">
    <source>
        <dbReference type="Pfam" id="PF03551"/>
    </source>
</evidence>
<keyword evidence="3" id="KW-1185">Reference proteome</keyword>
<name>A0A1N7FQJ8_9ACTN</name>
<dbReference type="InterPro" id="IPR036390">
    <property type="entry name" value="WH_DNA-bd_sf"/>
</dbReference>